<feature type="non-terminal residue" evidence="6">
    <location>
        <position position="1022"/>
    </location>
</feature>
<feature type="region of interest" description="Disordered" evidence="3">
    <location>
        <begin position="603"/>
        <end position="689"/>
    </location>
</feature>
<keyword evidence="1 2" id="KW-0728">SH3 domain</keyword>
<dbReference type="Gene3D" id="2.30.30.40">
    <property type="entry name" value="SH3 Domains"/>
    <property type="match status" value="4"/>
</dbReference>
<reference evidence="6" key="1">
    <citation type="journal article" date="2021" name="Cell">
        <title>Tracing the genetic footprints of vertebrate landing in non-teleost ray-finned fishes.</title>
        <authorList>
            <person name="Bi X."/>
            <person name="Wang K."/>
            <person name="Yang L."/>
            <person name="Pan H."/>
            <person name="Jiang H."/>
            <person name="Wei Q."/>
            <person name="Fang M."/>
            <person name="Yu H."/>
            <person name="Zhu C."/>
            <person name="Cai Y."/>
            <person name="He Y."/>
            <person name="Gan X."/>
            <person name="Zeng H."/>
            <person name="Yu D."/>
            <person name="Zhu Y."/>
            <person name="Jiang H."/>
            <person name="Qiu Q."/>
            <person name="Yang H."/>
            <person name="Zhang Y.E."/>
            <person name="Wang W."/>
            <person name="Zhu M."/>
            <person name="He S."/>
            <person name="Zhang G."/>
        </authorList>
    </citation>
    <scope>NUCLEOTIDE SEQUENCE</scope>
    <source>
        <strain evidence="6">Pddl_001</strain>
    </source>
</reference>
<evidence type="ECO:0000256" key="3">
    <source>
        <dbReference type="SAM" id="MobiDB-lite"/>
    </source>
</evidence>
<accession>A0ABS2Y8F0</accession>
<feature type="compositionally biased region" description="Polar residues" evidence="3">
    <location>
        <begin position="535"/>
        <end position="545"/>
    </location>
</feature>
<dbReference type="Proteomes" id="UP001166093">
    <property type="component" value="Unassembled WGS sequence"/>
</dbReference>
<dbReference type="CDD" id="cd11796">
    <property type="entry name" value="SH3_DNMBP_N3"/>
    <property type="match status" value="1"/>
</dbReference>
<dbReference type="InterPro" id="IPR036028">
    <property type="entry name" value="SH3-like_dom_sf"/>
</dbReference>
<keyword evidence="7" id="KW-1185">Reference proteome</keyword>
<dbReference type="InterPro" id="IPR035819">
    <property type="entry name" value="DNMBP_SH3_N3"/>
</dbReference>
<feature type="compositionally biased region" description="Polar residues" evidence="3">
    <location>
        <begin position="368"/>
        <end position="377"/>
    </location>
</feature>
<protein>
    <submittedName>
        <fullName evidence="6">DNMBP protein</fullName>
    </submittedName>
</protein>
<dbReference type="PANTHER" id="PTHR22834">
    <property type="entry name" value="NUCLEAR FUSION PROTEIN FUS2"/>
    <property type="match status" value="1"/>
</dbReference>
<feature type="domain" description="SH3" evidence="4">
    <location>
        <begin position="144"/>
        <end position="203"/>
    </location>
</feature>
<dbReference type="SMART" id="SM00326">
    <property type="entry name" value="SH3"/>
    <property type="match status" value="4"/>
</dbReference>
<feature type="domain" description="SH3" evidence="4">
    <location>
        <begin position="235"/>
        <end position="294"/>
    </location>
</feature>
<dbReference type="InterPro" id="IPR051492">
    <property type="entry name" value="Dynamin-Rho_GEF"/>
</dbReference>
<dbReference type="Pfam" id="PF14604">
    <property type="entry name" value="SH3_9"/>
    <property type="match status" value="2"/>
</dbReference>
<dbReference type="SUPFAM" id="SSF48065">
    <property type="entry name" value="DBL homology domain (DH-domain)"/>
    <property type="match status" value="1"/>
</dbReference>
<sequence>MESGTVVRALFQFRPSVCEELPLFPGDVIEVLGVVDDFWLLGSKGGVTGQFPSTFVEAVTIPSTKQGEKLYVCISDFNALDVGNLPIKTGDVVVVDGSVDSNWLKGRSSWGSKGIFPLSCVRELHLSSRSRKMSKRSVSELPSYALGQARALLGLSAQLEEELDFVEGDIITIIGIPEPGWFEGELEGRRGIFPEGFVELLGPLQVAEDRACQDDYDNYSESDVTTEVSLGPEEGAGVYGVALYHFKSMEPEELDFDVGDRIQIVRTLEDGWLEGKVNGRRGIFPHRFVKIEVGDIEQGHGEPSSRNKGDYEMYYNNNNVYHWSGQEEHTHLRDVDFFNGQPAHDTSTVMAKPKPVSSSSKAGHEFRGNQTQSSSEISGIDKGALGTKYSREETATDSYKENSRTSLISLVSSKPVLPPRPSLHSLSNRLYCNVSDVSTGHTADNTDTEVPPTPATRTLSLATNNGSRDSKAEMHSLHCSWSKDCEHPSDGKNTVFQDLASLVEHPKQKKKPRFASVGDDDLLPCRGSHDPTAGSGKTESNGLPGSITLDSFANSAADLDSKLSEQLAQFEKSLPGAIHKEISRHFSILDYSSENDIMRATSSLERRKALRPPPPRPRILKSAVAQAAAADSEDEPRAPGESGPSRSSFSFKPSRPAPLPPQLTSRRDAASPKPPQQTNVYQNTGCDNRDAFSENEELQNQCEHGLVETEQDHYSLLLRLQEVERDIEIYTKTTDELRLMLDEQDDETIKAQTLENLGFCAYNIETLTKELQQLRDEAIYPQAAKVKEGLLYSWEQSEKGVPVQLLKLKPSSCKVSAMSDRWKLSLSVFIECSQCWSGKRYKEWSGDLECKQQSVQADRLSRENGVEQGRYNSIDRAEKSCQHLKPLDCKYDDLDGEKRTTDIGSWGRNNRYRRTAPSTLRHSEFALNRNKQKEMTLLTADPASLESTPVTAPSASPEQRMMEKRSKVIEELLQTEKDYIKDMQMCVQEIIHPLQRKQVQYCREFSLASLANAHIAIPYQLL</sequence>
<feature type="region of interest" description="Disordered" evidence="3">
    <location>
        <begin position="343"/>
        <end position="403"/>
    </location>
</feature>
<feature type="domain" description="DH" evidence="5">
    <location>
        <begin position="964"/>
        <end position="1022"/>
    </location>
</feature>
<comment type="caution">
    <text evidence="6">The sequence shown here is derived from an EMBL/GenBank/DDBJ whole genome shotgun (WGS) entry which is preliminary data.</text>
</comment>
<dbReference type="InterPro" id="IPR001452">
    <property type="entry name" value="SH3_domain"/>
</dbReference>
<dbReference type="PRINTS" id="PR00499">
    <property type="entry name" value="P67PHOX"/>
</dbReference>
<evidence type="ECO:0000256" key="2">
    <source>
        <dbReference type="PROSITE-ProRule" id="PRU00192"/>
    </source>
</evidence>
<feature type="compositionally biased region" description="Basic and acidic residues" evidence="3">
    <location>
        <begin position="389"/>
        <end position="403"/>
    </location>
</feature>
<feature type="domain" description="SH3" evidence="4">
    <location>
        <begin position="66"/>
        <end position="126"/>
    </location>
</feature>
<name>A0ABS2Y8F0_POLSP</name>
<feature type="non-terminal residue" evidence="6">
    <location>
        <position position="1"/>
    </location>
</feature>
<dbReference type="PROSITE" id="PS50010">
    <property type="entry name" value="DH_2"/>
    <property type="match status" value="1"/>
</dbReference>
<feature type="compositionally biased region" description="Polar residues" evidence="3">
    <location>
        <begin position="676"/>
        <end position="686"/>
    </location>
</feature>
<evidence type="ECO:0000313" key="6">
    <source>
        <dbReference type="EMBL" id="MBN3282938.1"/>
    </source>
</evidence>
<dbReference type="EMBL" id="JAAWVQ010122139">
    <property type="protein sequence ID" value="MBN3282938.1"/>
    <property type="molecule type" value="Genomic_DNA"/>
</dbReference>
<feature type="compositionally biased region" description="Low complexity" evidence="3">
    <location>
        <begin position="639"/>
        <end position="654"/>
    </location>
</feature>
<evidence type="ECO:0000256" key="1">
    <source>
        <dbReference type="ARBA" id="ARBA00022443"/>
    </source>
</evidence>
<dbReference type="SUPFAM" id="SSF50044">
    <property type="entry name" value="SH3-domain"/>
    <property type="match status" value="4"/>
</dbReference>
<gene>
    <name evidence="6" type="primary">Dnmbp_1</name>
    <name evidence="6" type="ORF">GTO93_0019045</name>
</gene>
<evidence type="ECO:0000259" key="4">
    <source>
        <dbReference type="PROSITE" id="PS50002"/>
    </source>
</evidence>
<dbReference type="PROSITE" id="PS50002">
    <property type="entry name" value="SH3"/>
    <property type="match status" value="4"/>
</dbReference>
<dbReference type="Pfam" id="PF00018">
    <property type="entry name" value="SH3_1"/>
    <property type="match status" value="1"/>
</dbReference>
<organism evidence="6 7">
    <name type="scientific">Polyodon spathula</name>
    <name type="common">North American paddlefish</name>
    <name type="synonym">Squalus spathula</name>
    <dbReference type="NCBI Taxonomy" id="7913"/>
    <lineage>
        <taxon>Eukaryota</taxon>
        <taxon>Metazoa</taxon>
        <taxon>Chordata</taxon>
        <taxon>Craniata</taxon>
        <taxon>Vertebrata</taxon>
        <taxon>Euteleostomi</taxon>
        <taxon>Actinopterygii</taxon>
        <taxon>Chondrostei</taxon>
        <taxon>Acipenseriformes</taxon>
        <taxon>Polyodontidae</taxon>
        <taxon>Polyodon</taxon>
    </lineage>
</organism>
<evidence type="ECO:0000313" key="7">
    <source>
        <dbReference type="Proteomes" id="UP001166093"/>
    </source>
</evidence>
<dbReference type="PANTHER" id="PTHR22834:SF19">
    <property type="entry name" value="DYNAMIN-BINDING PROTEIN"/>
    <property type="match status" value="1"/>
</dbReference>
<evidence type="ECO:0000259" key="5">
    <source>
        <dbReference type="PROSITE" id="PS50010"/>
    </source>
</evidence>
<proteinExistence type="predicted"/>
<dbReference type="InterPro" id="IPR035899">
    <property type="entry name" value="DBL_dom_sf"/>
</dbReference>
<feature type="domain" description="SH3" evidence="4">
    <location>
        <begin position="2"/>
        <end position="61"/>
    </location>
</feature>
<dbReference type="Pfam" id="PF07653">
    <property type="entry name" value="SH3_2"/>
    <property type="match status" value="1"/>
</dbReference>
<feature type="region of interest" description="Disordered" evidence="3">
    <location>
        <begin position="506"/>
        <end position="545"/>
    </location>
</feature>
<dbReference type="InterPro" id="IPR000219">
    <property type="entry name" value="DH_dom"/>
</dbReference>
<dbReference type="Gene3D" id="1.20.900.10">
    <property type="entry name" value="Dbl homology (DH) domain"/>
    <property type="match status" value="1"/>
</dbReference>